<dbReference type="OrthoDB" id="1935530at2759"/>
<dbReference type="Gene3D" id="1.20.1050.10">
    <property type="match status" value="1"/>
</dbReference>
<name>A0A7R9BNR5_9CRUS</name>
<accession>A0A7R9BNR5</accession>
<dbReference type="PANTHER" id="PTHR43920">
    <property type="entry name" value="CHLORIDE INTRACELLULAR CHANNEL, ISOFORM A"/>
    <property type="match status" value="1"/>
</dbReference>
<keyword evidence="3" id="KW-0812">Transmembrane</keyword>
<evidence type="ECO:0000313" key="7">
    <source>
        <dbReference type="Proteomes" id="UP000678499"/>
    </source>
</evidence>
<dbReference type="GO" id="GO:0016324">
    <property type="term" value="C:apical plasma membrane"/>
    <property type="evidence" value="ECO:0007669"/>
    <property type="project" value="TreeGrafter"/>
</dbReference>
<comment type="subcellular location">
    <subcellularLocation>
        <location evidence="1">Membrane</location>
        <topology evidence="1">Single-pass membrane protein</topology>
    </subcellularLocation>
</comment>
<keyword evidence="7" id="KW-1185">Reference proteome</keyword>
<dbReference type="Proteomes" id="UP000678499">
    <property type="component" value="Unassembled WGS sequence"/>
</dbReference>
<evidence type="ECO:0000256" key="2">
    <source>
        <dbReference type="ARBA" id="ARBA00007655"/>
    </source>
</evidence>
<evidence type="ECO:0000256" key="1">
    <source>
        <dbReference type="ARBA" id="ARBA00004167"/>
    </source>
</evidence>
<dbReference type="FunFam" id="1.20.1050.10:FF:000040">
    <property type="entry name" value="chloride intracellular channel exc-4"/>
    <property type="match status" value="1"/>
</dbReference>
<dbReference type="EMBL" id="CAJPEX010001228">
    <property type="protein sequence ID" value="CAG0918573.1"/>
    <property type="molecule type" value="Genomic_DNA"/>
</dbReference>
<reference evidence="6" key="1">
    <citation type="submission" date="2020-11" db="EMBL/GenBank/DDBJ databases">
        <authorList>
            <person name="Tran Van P."/>
        </authorList>
    </citation>
    <scope>NUCLEOTIDE SEQUENCE</scope>
</reference>
<gene>
    <name evidence="6" type="ORF">NMOB1V02_LOCUS6127</name>
</gene>
<dbReference type="EMBL" id="OA883265">
    <property type="protein sequence ID" value="CAD7278421.1"/>
    <property type="molecule type" value="Genomic_DNA"/>
</dbReference>
<dbReference type="GO" id="GO:0005737">
    <property type="term" value="C:cytoplasm"/>
    <property type="evidence" value="ECO:0007669"/>
    <property type="project" value="TreeGrafter"/>
</dbReference>
<dbReference type="GO" id="GO:0005254">
    <property type="term" value="F:chloride channel activity"/>
    <property type="evidence" value="ECO:0007669"/>
    <property type="project" value="TreeGrafter"/>
</dbReference>
<sequence>MKNIPGGHNLFVQNMEVAKKIENVYNKFKLYLTKRDEASKNILMGHLRKIDEHLGRSGTRFLTGDTMCCFDCELMPRLQHIRVAGKHFLDFEIDPNLLDLWRYMATMYNLDAFIQSCPADQDIINHYKLQQGVKMKKHEELETPTFTTSTPIAAGH</sequence>
<protein>
    <recommendedName>
        <fullName evidence="8">Chloride intracellular channel exc-4</fullName>
    </recommendedName>
</protein>
<evidence type="ECO:0000256" key="3">
    <source>
        <dbReference type="ARBA" id="ARBA00022692"/>
    </source>
</evidence>
<dbReference type="InterPro" id="IPR036282">
    <property type="entry name" value="Glutathione-S-Trfase_C_sf"/>
</dbReference>
<evidence type="ECO:0008006" key="8">
    <source>
        <dbReference type="Google" id="ProtNLM"/>
    </source>
</evidence>
<evidence type="ECO:0000313" key="6">
    <source>
        <dbReference type="EMBL" id="CAD7278421.1"/>
    </source>
</evidence>
<proteinExistence type="inferred from homology"/>
<dbReference type="AlphaFoldDB" id="A0A7R9BNR5"/>
<evidence type="ECO:0000256" key="4">
    <source>
        <dbReference type="ARBA" id="ARBA00022989"/>
    </source>
</evidence>
<dbReference type="SUPFAM" id="SSF47616">
    <property type="entry name" value="GST C-terminal domain-like"/>
    <property type="match status" value="1"/>
</dbReference>
<evidence type="ECO:0000256" key="5">
    <source>
        <dbReference type="ARBA" id="ARBA00023136"/>
    </source>
</evidence>
<comment type="similarity">
    <text evidence="2">Belongs to the chloride channel CLIC family.</text>
</comment>
<keyword evidence="5" id="KW-0472">Membrane</keyword>
<organism evidence="6">
    <name type="scientific">Notodromas monacha</name>
    <dbReference type="NCBI Taxonomy" id="399045"/>
    <lineage>
        <taxon>Eukaryota</taxon>
        <taxon>Metazoa</taxon>
        <taxon>Ecdysozoa</taxon>
        <taxon>Arthropoda</taxon>
        <taxon>Crustacea</taxon>
        <taxon>Oligostraca</taxon>
        <taxon>Ostracoda</taxon>
        <taxon>Podocopa</taxon>
        <taxon>Podocopida</taxon>
        <taxon>Cypridocopina</taxon>
        <taxon>Cypridoidea</taxon>
        <taxon>Cyprididae</taxon>
        <taxon>Notodromas</taxon>
    </lineage>
</organism>
<keyword evidence="4" id="KW-1133">Transmembrane helix</keyword>
<dbReference type="PANTHER" id="PTHR43920:SF5">
    <property type="entry name" value="CHLORIDE INTRACELLULAR CHANNEL CLIC"/>
    <property type="match status" value="1"/>
</dbReference>